<dbReference type="HOGENOM" id="CLU_2572798_0_0_4"/>
<dbReference type="STRING" id="292415.Tbd_1048"/>
<dbReference type="EMBL" id="CP000116">
    <property type="protein sequence ID" value="AAZ97001.1"/>
    <property type="molecule type" value="Genomic_DNA"/>
</dbReference>
<dbReference type="Proteomes" id="UP000008291">
    <property type="component" value="Chromosome"/>
</dbReference>
<protein>
    <submittedName>
        <fullName evidence="1">Uncharacterized protein</fullName>
    </submittedName>
</protein>
<evidence type="ECO:0000313" key="2">
    <source>
        <dbReference type="Proteomes" id="UP000008291"/>
    </source>
</evidence>
<keyword evidence="2" id="KW-1185">Reference proteome</keyword>
<accession>Q3SJZ5</accession>
<name>Q3SJZ5_THIDA</name>
<dbReference type="KEGG" id="tbd:Tbd_1048"/>
<evidence type="ECO:0000313" key="1">
    <source>
        <dbReference type="EMBL" id="AAZ97001.1"/>
    </source>
</evidence>
<gene>
    <name evidence="1" type="ordered locus">Tbd_1048</name>
</gene>
<organism evidence="1 2">
    <name type="scientific">Thiobacillus denitrificans (strain ATCC 25259 / T1)</name>
    <dbReference type="NCBI Taxonomy" id="292415"/>
    <lineage>
        <taxon>Bacteria</taxon>
        <taxon>Pseudomonadati</taxon>
        <taxon>Pseudomonadota</taxon>
        <taxon>Betaproteobacteria</taxon>
        <taxon>Nitrosomonadales</taxon>
        <taxon>Thiobacillaceae</taxon>
        <taxon>Thiobacillus</taxon>
    </lineage>
</organism>
<dbReference type="AlphaFoldDB" id="Q3SJZ5"/>
<proteinExistence type="predicted"/>
<reference evidence="1 2" key="1">
    <citation type="journal article" date="2006" name="J. Bacteriol.">
        <title>The genome sequence of the obligately chemolithoautotrophic, facultatively anaerobic bacterium Thiobacillus denitrificans.</title>
        <authorList>
            <person name="Beller H.R."/>
            <person name="Chain P.S."/>
            <person name="Letain T.E."/>
            <person name="Chakicherla A."/>
            <person name="Larimer F.W."/>
            <person name="Richardson P.M."/>
            <person name="Coleman M.A."/>
            <person name="Wood A.P."/>
            <person name="Kelly D.P."/>
        </authorList>
    </citation>
    <scope>NUCLEOTIDE SEQUENCE [LARGE SCALE GENOMIC DNA]</scope>
    <source>
        <strain evidence="1 2">ATCC 25259</strain>
    </source>
</reference>
<sequence length="81" mass="8780">MPASPARACLAARKRRSMKFPTDYLRPAEGQVFKNNAPWLVYGWQTSDGKFTAVDGRKYPAELAAPIGEPLAGEDGTGVEP</sequence>